<reference evidence="2 3" key="1">
    <citation type="journal article" date="2018" name="IMA Fungus">
        <title>IMA Genome-F 9: Draft genome sequence of Annulohypoxylon stygium, Aspergillus mulundensis, Berkeleyomyces basicola (syn. Thielaviopsis basicola), Ceratocystis smalleyi, two Cercospora beticola strains, Coleophoma cylindrospora, Fusarium fracticaudum, Phialophora cf. hyalina, and Morchella septimelata.</title>
        <authorList>
            <person name="Wingfield B.D."/>
            <person name="Bills G.F."/>
            <person name="Dong Y."/>
            <person name="Huang W."/>
            <person name="Nel W.J."/>
            <person name="Swalarsk-Parry B.S."/>
            <person name="Vaghefi N."/>
            <person name="Wilken P.M."/>
            <person name="An Z."/>
            <person name="de Beer Z.W."/>
            <person name="De Vos L."/>
            <person name="Chen L."/>
            <person name="Duong T.A."/>
            <person name="Gao Y."/>
            <person name="Hammerbacher A."/>
            <person name="Kikkert J.R."/>
            <person name="Li Y."/>
            <person name="Li H."/>
            <person name="Li K."/>
            <person name="Li Q."/>
            <person name="Liu X."/>
            <person name="Ma X."/>
            <person name="Naidoo K."/>
            <person name="Pethybridge S.J."/>
            <person name="Sun J."/>
            <person name="Steenkamp E.T."/>
            <person name="van der Nest M.A."/>
            <person name="van Wyk S."/>
            <person name="Wingfield M.J."/>
            <person name="Xiong C."/>
            <person name="Yue Q."/>
            <person name="Zhang X."/>
        </authorList>
    </citation>
    <scope>NUCLEOTIDE SEQUENCE [LARGE SCALE GENOMIC DNA]</scope>
    <source>
        <strain evidence="2 3">BP 5553</strain>
    </source>
</reference>
<evidence type="ECO:0000313" key="2">
    <source>
        <dbReference type="EMBL" id="RDL30468.1"/>
    </source>
</evidence>
<proteinExistence type="predicted"/>
<dbReference type="EMBL" id="NPIC01000015">
    <property type="protein sequence ID" value="RDL30468.1"/>
    <property type="molecule type" value="Genomic_DNA"/>
</dbReference>
<keyword evidence="3" id="KW-1185">Reference proteome</keyword>
<protein>
    <submittedName>
        <fullName evidence="2">Uncharacterized protein</fullName>
    </submittedName>
</protein>
<dbReference type="GeneID" id="43603195"/>
<accession>A0A370T9X3</accession>
<dbReference type="OrthoDB" id="3556767at2759"/>
<name>A0A370T9X3_9HELO</name>
<gene>
    <name evidence="2" type="ORF">BP5553_10346</name>
</gene>
<organism evidence="2 3">
    <name type="scientific">Venustampulla echinocandica</name>
    <dbReference type="NCBI Taxonomy" id="2656787"/>
    <lineage>
        <taxon>Eukaryota</taxon>
        <taxon>Fungi</taxon>
        <taxon>Dikarya</taxon>
        <taxon>Ascomycota</taxon>
        <taxon>Pezizomycotina</taxon>
        <taxon>Leotiomycetes</taxon>
        <taxon>Helotiales</taxon>
        <taxon>Pleuroascaceae</taxon>
        <taxon>Venustampulla</taxon>
    </lineage>
</organism>
<dbReference type="AlphaFoldDB" id="A0A370T9X3"/>
<evidence type="ECO:0000313" key="3">
    <source>
        <dbReference type="Proteomes" id="UP000254866"/>
    </source>
</evidence>
<dbReference type="Proteomes" id="UP000254866">
    <property type="component" value="Unassembled WGS sequence"/>
</dbReference>
<comment type="caution">
    <text evidence="2">The sequence shown here is derived from an EMBL/GenBank/DDBJ whole genome shotgun (WGS) entry which is preliminary data.</text>
</comment>
<feature type="region of interest" description="Disordered" evidence="1">
    <location>
        <begin position="1"/>
        <end position="30"/>
    </location>
</feature>
<dbReference type="RefSeq" id="XP_031864993.1">
    <property type="nucleotide sequence ID" value="XM_032018969.1"/>
</dbReference>
<sequence length="172" mass="18945">MATLPPAYETSQDASSVEADQATHPWPTPTALLPSYSTSSPLHWMKEEASEVLLTTHDFDTGRLTCEFVPSLDPVVAATVLSKRRRGWLGAFLKVLCRSHAAREPSCDSPLSTATAIVGIIRRRLVSPAPEWNVAWIFSALTSSTDISTISEKLNAQIDSVFSRISFRDWLE</sequence>
<evidence type="ECO:0000256" key="1">
    <source>
        <dbReference type="SAM" id="MobiDB-lite"/>
    </source>
</evidence>